<sequence>MTFKHLLAGLSFFLISGSFAKSENDINTEQLQKILADKPNTLLIDVRTQTEIPFMGGSIDAANEVNIPRGWLEFRIEDQAKGLDTPIIVYCGTNVRSPPAAKTLKEMGYTNVLNYADGFQEWKKQALPIRSPDKAPNSILYSKPEKILEHVWSAIGATAPPTYANSGHNNNLSFIITDEGVVVVNAGDNYLIARALHDEIKTITDKPVKYVVLENGQGHAILGTSYWQEQGATVIAHADAAAQIEQYGESILGRMQSRTKDKSLGTKLAKPDKTFDGEKHVIKLGGKTIELLNLGPAHSPGDIMVWLPEDKLIITGDMAFHQRMLPVFEHTNTDGWINTWDRLLALKPEYVIPGHGAPTNTDEVTKYTKDYLVYMRGEIEKVLDDGGDLNEAYKIDQSAYAHLHTFKELNLRNAARIFREMEFE</sequence>
<dbReference type="InterPro" id="IPR050855">
    <property type="entry name" value="NDM-1-like"/>
</dbReference>
<dbReference type="SUPFAM" id="SSF52821">
    <property type="entry name" value="Rhodanese/Cell cycle control phosphatase"/>
    <property type="match status" value="1"/>
</dbReference>
<feature type="domain" description="Rhodanese" evidence="2">
    <location>
        <begin position="37"/>
        <end position="131"/>
    </location>
</feature>
<dbReference type="InterPro" id="IPR001763">
    <property type="entry name" value="Rhodanese-like_dom"/>
</dbReference>
<organism evidence="3">
    <name type="scientific">uncultured Thiotrichaceae bacterium</name>
    <dbReference type="NCBI Taxonomy" id="298394"/>
    <lineage>
        <taxon>Bacteria</taxon>
        <taxon>Pseudomonadati</taxon>
        <taxon>Pseudomonadota</taxon>
        <taxon>Gammaproteobacteria</taxon>
        <taxon>Thiotrichales</taxon>
        <taxon>Thiotrichaceae</taxon>
        <taxon>environmental samples</taxon>
    </lineage>
</organism>
<accession>A0A6S6U5P3</accession>
<gene>
    <name evidence="3" type="ORF">HELGO_WM8019</name>
</gene>
<feature type="signal peptide" evidence="1">
    <location>
        <begin position="1"/>
        <end position="20"/>
    </location>
</feature>
<keyword evidence="1" id="KW-0732">Signal</keyword>
<dbReference type="CDD" id="cd00158">
    <property type="entry name" value="RHOD"/>
    <property type="match status" value="1"/>
</dbReference>
<dbReference type="Gene3D" id="3.40.250.10">
    <property type="entry name" value="Rhodanese-like domain"/>
    <property type="match status" value="1"/>
</dbReference>
<dbReference type="CDD" id="cd16282">
    <property type="entry name" value="metallo-hydrolase-like_MBL-fold"/>
    <property type="match status" value="1"/>
</dbReference>
<dbReference type="AlphaFoldDB" id="A0A6S6U5P3"/>
<proteinExistence type="predicted"/>
<reference evidence="3" key="1">
    <citation type="submission" date="2020-01" db="EMBL/GenBank/DDBJ databases">
        <authorList>
            <person name="Meier V. D."/>
            <person name="Meier V D."/>
        </authorList>
    </citation>
    <scope>NUCLEOTIDE SEQUENCE</scope>
    <source>
        <strain evidence="3">HLG_WM_MAG_07</strain>
    </source>
</reference>
<dbReference type="SMART" id="SM00450">
    <property type="entry name" value="RHOD"/>
    <property type="match status" value="1"/>
</dbReference>
<evidence type="ECO:0000259" key="2">
    <source>
        <dbReference type="PROSITE" id="PS50206"/>
    </source>
</evidence>
<dbReference type="EMBL" id="CACVAY010000127">
    <property type="protein sequence ID" value="CAA6825597.1"/>
    <property type="molecule type" value="Genomic_DNA"/>
</dbReference>
<dbReference type="InterPro" id="IPR036866">
    <property type="entry name" value="RibonucZ/Hydroxyglut_hydro"/>
</dbReference>
<dbReference type="PANTHER" id="PTHR42951:SF20">
    <property type="entry name" value="BETA LACTAMASE"/>
    <property type="match status" value="1"/>
</dbReference>
<dbReference type="Pfam" id="PF00753">
    <property type="entry name" value="Lactamase_B"/>
    <property type="match status" value="1"/>
</dbReference>
<dbReference type="InterPro" id="IPR036873">
    <property type="entry name" value="Rhodanese-like_dom_sf"/>
</dbReference>
<dbReference type="SUPFAM" id="SSF56281">
    <property type="entry name" value="Metallo-hydrolase/oxidoreductase"/>
    <property type="match status" value="1"/>
</dbReference>
<protein>
    <submittedName>
        <fullName evidence="3">SoxH protein, homolog</fullName>
    </submittedName>
</protein>
<dbReference type="Gene3D" id="3.60.15.10">
    <property type="entry name" value="Ribonuclease Z/Hydroxyacylglutathione hydrolase-like"/>
    <property type="match status" value="1"/>
</dbReference>
<feature type="chain" id="PRO_5028080200" evidence="1">
    <location>
        <begin position="21"/>
        <end position="424"/>
    </location>
</feature>
<name>A0A6S6U5P3_9GAMM</name>
<evidence type="ECO:0000313" key="3">
    <source>
        <dbReference type="EMBL" id="CAA6825597.1"/>
    </source>
</evidence>
<evidence type="ECO:0000256" key="1">
    <source>
        <dbReference type="SAM" id="SignalP"/>
    </source>
</evidence>
<dbReference type="Pfam" id="PF00581">
    <property type="entry name" value="Rhodanese"/>
    <property type="match status" value="1"/>
</dbReference>
<dbReference type="PANTHER" id="PTHR42951">
    <property type="entry name" value="METALLO-BETA-LACTAMASE DOMAIN-CONTAINING"/>
    <property type="match status" value="1"/>
</dbReference>
<dbReference type="SMART" id="SM00849">
    <property type="entry name" value="Lactamase_B"/>
    <property type="match status" value="1"/>
</dbReference>
<dbReference type="PROSITE" id="PS50206">
    <property type="entry name" value="RHODANESE_3"/>
    <property type="match status" value="1"/>
</dbReference>
<dbReference type="InterPro" id="IPR001279">
    <property type="entry name" value="Metallo-B-lactamas"/>
</dbReference>